<organism evidence="2 3">
    <name type="scientific">Eragrostis curvula</name>
    <name type="common">weeping love grass</name>
    <dbReference type="NCBI Taxonomy" id="38414"/>
    <lineage>
        <taxon>Eukaryota</taxon>
        <taxon>Viridiplantae</taxon>
        <taxon>Streptophyta</taxon>
        <taxon>Embryophyta</taxon>
        <taxon>Tracheophyta</taxon>
        <taxon>Spermatophyta</taxon>
        <taxon>Magnoliopsida</taxon>
        <taxon>Liliopsida</taxon>
        <taxon>Poales</taxon>
        <taxon>Poaceae</taxon>
        <taxon>PACMAD clade</taxon>
        <taxon>Chloridoideae</taxon>
        <taxon>Eragrostideae</taxon>
        <taxon>Eragrostidinae</taxon>
        <taxon>Eragrostis</taxon>
    </lineage>
</organism>
<feature type="non-terminal residue" evidence="2">
    <location>
        <position position="1"/>
    </location>
</feature>
<dbReference type="OrthoDB" id="1921953at2759"/>
<dbReference type="InterPro" id="IPR033060">
    <property type="entry name" value="INTS7"/>
</dbReference>
<dbReference type="GO" id="GO:0034472">
    <property type="term" value="P:snRNA 3'-end processing"/>
    <property type="evidence" value="ECO:0007669"/>
    <property type="project" value="TreeGrafter"/>
</dbReference>
<evidence type="ECO:0000259" key="1">
    <source>
        <dbReference type="Pfam" id="PF22966"/>
    </source>
</evidence>
<comment type="caution">
    <text evidence="2">The sequence shown here is derived from an EMBL/GenBank/DDBJ whole genome shotgun (WGS) entry which is preliminary data.</text>
</comment>
<gene>
    <name evidence="2" type="ORF">EJB05_32000</name>
</gene>
<dbReference type="Pfam" id="PF22966">
    <property type="entry name" value="INTS7_C_plants"/>
    <property type="match status" value="1"/>
</dbReference>
<evidence type="ECO:0000313" key="3">
    <source>
        <dbReference type="Proteomes" id="UP000324897"/>
    </source>
</evidence>
<dbReference type="Gramene" id="TVU22315">
    <property type="protein sequence ID" value="TVU22315"/>
    <property type="gene ID" value="EJB05_32000"/>
</dbReference>
<dbReference type="InterPro" id="IPR055195">
    <property type="entry name" value="INTS7_C_plant"/>
</dbReference>
<sequence length="113" mass="13046">MERTVFLRCMEGCNFYPEYCTSLWNCLSWFPSTTSEPCLGAELHMFDSNPVNRSRMSVEPGFQLSLTLCMEWKRVLDRTTIRLMKLYCILGASSESCVDRGGPRIWTMGIQNL</sequence>
<dbReference type="PANTHER" id="PTHR13322:SF2">
    <property type="entry name" value="INTEGRATOR COMPLEX SUBUNIT 7"/>
    <property type="match status" value="1"/>
</dbReference>
<reference evidence="2 3" key="1">
    <citation type="journal article" date="2019" name="Sci. Rep.">
        <title>A high-quality genome of Eragrostis curvula grass provides insights into Poaceae evolution and supports new strategies to enhance forage quality.</title>
        <authorList>
            <person name="Carballo J."/>
            <person name="Santos B.A.C.M."/>
            <person name="Zappacosta D."/>
            <person name="Garbus I."/>
            <person name="Selva J.P."/>
            <person name="Gallo C.A."/>
            <person name="Diaz A."/>
            <person name="Albertini E."/>
            <person name="Caccamo M."/>
            <person name="Echenique V."/>
        </authorList>
    </citation>
    <scope>NUCLEOTIDE SEQUENCE [LARGE SCALE GENOMIC DNA]</scope>
    <source>
        <strain evidence="3">cv. Victoria</strain>
        <tissue evidence="2">Leaf</tissue>
    </source>
</reference>
<name>A0A5J9UF00_9POAL</name>
<dbReference type="PANTHER" id="PTHR13322">
    <property type="entry name" value="C1ORF73 PROTEIN"/>
    <property type="match status" value="1"/>
</dbReference>
<dbReference type="EMBL" id="RWGY01000026">
    <property type="protein sequence ID" value="TVU22315.1"/>
    <property type="molecule type" value="Genomic_DNA"/>
</dbReference>
<dbReference type="Proteomes" id="UP000324897">
    <property type="component" value="Unassembled WGS sequence"/>
</dbReference>
<protein>
    <recommendedName>
        <fullName evidence="1">Integrator complex subunit 7-like C-terminal domain-containing protein</fullName>
    </recommendedName>
</protein>
<evidence type="ECO:0000313" key="2">
    <source>
        <dbReference type="EMBL" id="TVU22315.1"/>
    </source>
</evidence>
<proteinExistence type="predicted"/>
<keyword evidence="3" id="KW-1185">Reference proteome</keyword>
<dbReference type="AlphaFoldDB" id="A0A5J9UF00"/>
<accession>A0A5J9UF00</accession>
<dbReference type="GO" id="GO:0032039">
    <property type="term" value="C:integrator complex"/>
    <property type="evidence" value="ECO:0007669"/>
    <property type="project" value="InterPro"/>
</dbReference>
<feature type="domain" description="Integrator complex subunit 7-like C-terminal" evidence="1">
    <location>
        <begin position="40"/>
        <end position="101"/>
    </location>
</feature>